<dbReference type="EMBL" id="CM020620">
    <property type="protein sequence ID" value="KAK1870331.1"/>
    <property type="molecule type" value="Genomic_DNA"/>
</dbReference>
<keyword evidence="2" id="KW-1185">Reference proteome</keyword>
<sequence>MPRPPPRRAGGTPRCRPRRPAAAAAARGHCGGGGWRCPPAATPLSPPPLPPWWARVADALGGSLHRRWRGGLGPPRLGRGRTGGCAWPTGAVGVRTAAVAGRAAGRHGGWAGADENTLGDCSGRSVKRAPPPAAVDAPQGGQRFRRRTVLRHPPSPPSPPPAPPAQQNTGLQYPSRRQSRVHAPAGTQAPPTSAIPRHRPGTQPPRVAAARTQPIRTPPKTPQSAARTQRV</sequence>
<reference evidence="1" key="1">
    <citation type="submission" date="2019-11" db="EMBL/GenBank/DDBJ databases">
        <title>Nori genome reveals adaptations in red seaweeds to the harsh intertidal environment.</title>
        <authorList>
            <person name="Wang D."/>
            <person name="Mao Y."/>
        </authorList>
    </citation>
    <scope>NUCLEOTIDE SEQUENCE</scope>
    <source>
        <tissue evidence="1">Gametophyte</tissue>
    </source>
</reference>
<name>A0ACC3CJ59_PYRYE</name>
<protein>
    <submittedName>
        <fullName evidence="1">Uncharacterized protein</fullName>
    </submittedName>
</protein>
<gene>
    <name evidence="1" type="ORF">I4F81_012793</name>
</gene>
<accession>A0ACC3CJ59</accession>
<proteinExistence type="predicted"/>
<dbReference type="Proteomes" id="UP000798662">
    <property type="component" value="Chromosome 3"/>
</dbReference>
<comment type="caution">
    <text evidence="1">The sequence shown here is derived from an EMBL/GenBank/DDBJ whole genome shotgun (WGS) entry which is preliminary data.</text>
</comment>
<evidence type="ECO:0000313" key="2">
    <source>
        <dbReference type="Proteomes" id="UP000798662"/>
    </source>
</evidence>
<evidence type="ECO:0000313" key="1">
    <source>
        <dbReference type="EMBL" id="KAK1870331.1"/>
    </source>
</evidence>
<organism evidence="1 2">
    <name type="scientific">Pyropia yezoensis</name>
    <name type="common">Susabi-nori</name>
    <name type="synonym">Porphyra yezoensis</name>
    <dbReference type="NCBI Taxonomy" id="2788"/>
    <lineage>
        <taxon>Eukaryota</taxon>
        <taxon>Rhodophyta</taxon>
        <taxon>Bangiophyceae</taxon>
        <taxon>Bangiales</taxon>
        <taxon>Bangiaceae</taxon>
        <taxon>Pyropia</taxon>
    </lineage>
</organism>